<feature type="transmembrane region" description="Helical" evidence="12">
    <location>
        <begin position="395"/>
        <end position="420"/>
    </location>
</feature>
<dbReference type="InterPro" id="IPR036878">
    <property type="entry name" value="Glu_permease_IIB"/>
</dbReference>
<dbReference type="GO" id="GO:0090589">
    <property type="term" value="F:protein-phosphocysteine-trehalose phosphotransferase system transporter activity"/>
    <property type="evidence" value="ECO:0007669"/>
    <property type="project" value="TreeGrafter"/>
</dbReference>
<dbReference type="Pfam" id="PF00358">
    <property type="entry name" value="PTS_EIIA_1"/>
    <property type="match status" value="1"/>
</dbReference>
<keyword evidence="3" id="KW-1003">Cell membrane</keyword>
<dbReference type="GO" id="GO:0005886">
    <property type="term" value="C:plasma membrane"/>
    <property type="evidence" value="ECO:0007669"/>
    <property type="project" value="UniProtKB-SubCell"/>
</dbReference>
<dbReference type="GO" id="GO:0015771">
    <property type="term" value="P:trehalose transport"/>
    <property type="evidence" value="ECO:0007669"/>
    <property type="project" value="TreeGrafter"/>
</dbReference>
<reference evidence="16 17" key="1">
    <citation type="journal article" date="2019" name="Microbiol. Resour. Announc.">
        <title>Complete Genome Sequences of Three Mycoplasma anserisalpingitis (Mycoplasma sp. 1220) Strains.</title>
        <authorList>
            <person name="Grozner D."/>
            <person name="Forro B."/>
            <person name="Kovacs A.B."/>
            <person name="Marton S."/>
            <person name="Banyai K."/>
            <person name="Kreizinger Z."/>
            <person name="Sulyok K.M."/>
            <person name="Gyuranecz M."/>
        </authorList>
    </citation>
    <scope>NUCLEOTIDE SEQUENCE [LARGE SCALE GENOMIC DNA]</scope>
    <source>
        <strain evidence="16 17">ATCC:BAA-2147</strain>
    </source>
</reference>
<dbReference type="PROSITE" id="PS00371">
    <property type="entry name" value="PTS_EIIA_TYPE_1_HIS"/>
    <property type="match status" value="1"/>
</dbReference>
<evidence type="ECO:0000259" key="15">
    <source>
        <dbReference type="PROSITE" id="PS51103"/>
    </source>
</evidence>
<feature type="domain" description="PTS EIIA type-1" evidence="13">
    <location>
        <begin position="501"/>
        <end position="605"/>
    </location>
</feature>
<dbReference type="PANTHER" id="PTHR30175">
    <property type="entry name" value="PHOSPHOTRANSFERASE SYSTEM TRANSPORT PROTEIN"/>
    <property type="match status" value="1"/>
</dbReference>
<dbReference type="NCBIfam" id="TIGR01995">
    <property type="entry name" value="PTS-II-ABC-beta"/>
    <property type="match status" value="1"/>
</dbReference>
<keyword evidence="10 12" id="KW-0472">Membrane</keyword>
<feature type="transmembrane region" description="Helical" evidence="12">
    <location>
        <begin position="368"/>
        <end position="388"/>
    </location>
</feature>
<feature type="transmembrane region" description="Helical" evidence="12">
    <location>
        <begin position="295"/>
        <end position="325"/>
    </location>
</feature>
<evidence type="ECO:0000256" key="7">
    <source>
        <dbReference type="ARBA" id="ARBA00022692"/>
    </source>
</evidence>
<proteinExistence type="predicted"/>
<evidence type="ECO:0000256" key="12">
    <source>
        <dbReference type="SAM" id="Phobius"/>
    </source>
</evidence>
<accession>A0A5B8J791</accession>
<dbReference type="PANTHER" id="PTHR30175:SF1">
    <property type="entry name" value="PTS SYSTEM ARBUTIN-, CELLOBIOSE-, AND SALICIN-SPECIFIC EIIBC COMPONENT-RELATED"/>
    <property type="match status" value="1"/>
</dbReference>
<sequence>MTNKELAQSILKEVGGSENVKSLTHCMTRLRFELNDYSKVDDKSISSLKGVQGVMKVGNQYQIIIGTHVNKLYDEMNSLSGFGHKEETTKTGFDIKKFFGSILPFISACISPLFPALIGGGLLKVLVLILGPSLTNVLSETNHTYVILSALADTAFYFLPLGLAYTASKQLKVNMAMALAVVALLIHPNLIALFDSGNAAKFATQDGIKLFGFLPIVTGTYSSSFLPALFAVILLKYVDWVFDKIIPNIIKSFLKPPLVLIVAGVITLFALAPLGNIIGQWIMIALKWIYGYAPWLAIGIISGAMPFLVMSGMHWAFYAVTLILLADPATGNDPFTLPAMLLANLAQGSAALAYSFKLKDKSERSQAISAGLLALLAGITEPAMYGVNLKYKKPIMVVSFVSFLGGIAYGILGVTAYAGATPALLSIAEFISPNGSWENITYTAIIAGIAIILTFVLTLIISSDKIQFSRKAMILNKIKVEKLTLYNPMNGKAIALKDVNDATFASEVLGKGYAIEPKEGILRAPFNGTVQVIMDSKHAIGLKSDDGMEVLMHIGLDTVKLNGKHFKSNLKVGDRVSLGDNLIKFDIKAIKKEGYELTTPIIITNAQEFNNINFSELGEHKFGDKMASVISEDKNE</sequence>
<dbReference type="PROSITE" id="PS51093">
    <property type="entry name" value="PTS_EIIA_TYPE_1"/>
    <property type="match status" value="1"/>
</dbReference>
<dbReference type="SUPFAM" id="SSF51261">
    <property type="entry name" value="Duplicated hybrid motif"/>
    <property type="match status" value="1"/>
</dbReference>
<dbReference type="InterPro" id="IPR001127">
    <property type="entry name" value="PTS_EIIA_1_perm"/>
</dbReference>
<dbReference type="Proteomes" id="UP000318927">
    <property type="component" value="Chromosome"/>
</dbReference>
<evidence type="ECO:0000256" key="3">
    <source>
        <dbReference type="ARBA" id="ARBA00022475"/>
    </source>
</evidence>
<evidence type="ECO:0000256" key="4">
    <source>
        <dbReference type="ARBA" id="ARBA00022597"/>
    </source>
</evidence>
<gene>
    <name evidence="16" type="ORF">FRW55_02550</name>
</gene>
<feature type="transmembrane region" description="Helical" evidence="12">
    <location>
        <begin position="175"/>
        <end position="194"/>
    </location>
</feature>
<evidence type="ECO:0000256" key="11">
    <source>
        <dbReference type="PROSITE-ProRule" id="PRU00421"/>
    </source>
</evidence>
<comment type="subcellular location">
    <subcellularLocation>
        <location evidence="1">Cell membrane</location>
        <topology evidence="1">Multi-pass membrane protein</topology>
    </subcellularLocation>
</comment>
<keyword evidence="7 12" id="KW-0812">Transmembrane</keyword>
<dbReference type="InterPro" id="IPR050558">
    <property type="entry name" value="PTS_Sugar-Specific_Components"/>
</dbReference>
<evidence type="ECO:0000256" key="5">
    <source>
        <dbReference type="ARBA" id="ARBA00022679"/>
    </source>
</evidence>
<dbReference type="InterPro" id="IPR001996">
    <property type="entry name" value="PTS_IIB_1"/>
</dbReference>
<dbReference type="GO" id="GO:0008982">
    <property type="term" value="F:protein-N(PI)-phosphohistidine-sugar phosphotransferase activity"/>
    <property type="evidence" value="ECO:0007669"/>
    <property type="project" value="InterPro"/>
</dbReference>
<dbReference type="InterPro" id="IPR011297">
    <property type="entry name" value="PTS_IIABC_b_glu"/>
</dbReference>
<evidence type="ECO:0000259" key="14">
    <source>
        <dbReference type="PROSITE" id="PS51098"/>
    </source>
</evidence>
<dbReference type="FunFam" id="2.70.70.10:FF:000001">
    <property type="entry name" value="PTS system glucose-specific IIA component"/>
    <property type="match status" value="1"/>
</dbReference>
<dbReference type="CDD" id="cd00212">
    <property type="entry name" value="PTS_IIB_glc"/>
    <property type="match status" value="1"/>
</dbReference>
<evidence type="ECO:0000313" key="17">
    <source>
        <dbReference type="Proteomes" id="UP000318927"/>
    </source>
</evidence>
<dbReference type="SUPFAM" id="SSF55604">
    <property type="entry name" value="Glucose permease domain IIB"/>
    <property type="match status" value="1"/>
</dbReference>
<evidence type="ECO:0000313" key="16">
    <source>
        <dbReference type="EMBL" id="QDY87026.1"/>
    </source>
</evidence>
<dbReference type="PROSITE" id="PS01035">
    <property type="entry name" value="PTS_EIIB_TYPE_1_CYS"/>
    <property type="match status" value="1"/>
</dbReference>
<dbReference type="GO" id="GO:0016301">
    <property type="term" value="F:kinase activity"/>
    <property type="evidence" value="ECO:0007669"/>
    <property type="project" value="UniProtKB-KW"/>
</dbReference>
<dbReference type="OrthoDB" id="9769191at2"/>
<dbReference type="NCBIfam" id="TIGR00830">
    <property type="entry name" value="PTBA"/>
    <property type="match status" value="1"/>
</dbReference>
<evidence type="ECO:0000259" key="13">
    <source>
        <dbReference type="PROSITE" id="PS51093"/>
    </source>
</evidence>
<dbReference type="InterPro" id="IPR018113">
    <property type="entry name" value="PTrfase_EIIB_Cys"/>
</dbReference>
<dbReference type="FunFam" id="3.30.1360.60:FF:000001">
    <property type="entry name" value="PTS system glucose-specific IIBC component PtsG"/>
    <property type="match status" value="1"/>
</dbReference>
<dbReference type="AlphaFoldDB" id="A0A5B8J791"/>
<dbReference type="Gene3D" id="3.30.1360.60">
    <property type="entry name" value="Glucose permease domain IIB"/>
    <property type="match status" value="1"/>
</dbReference>
<evidence type="ECO:0000256" key="9">
    <source>
        <dbReference type="ARBA" id="ARBA00022989"/>
    </source>
</evidence>
<dbReference type="PROSITE" id="PS51103">
    <property type="entry name" value="PTS_EIIC_TYPE_1"/>
    <property type="match status" value="1"/>
</dbReference>
<dbReference type="InterPro" id="IPR003352">
    <property type="entry name" value="PTS_EIIC"/>
</dbReference>
<dbReference type="EMBL" id="CP042295">
    <property type="protein sequence ID" value="QDY87026.1"/>
    <property type="molecule type" value="Genomic_DNA"/>
</dbReference>
<evidence type="ECO:0000256" key="2">
    <source>
        <dbReference type="ARBA" id="ARBA00022448"/>
    </source>
</evidence>
<feature type="transmembrane region" description="Helical" evidence="12">
    <location>
        <begin position="214"/>
        <end position="238"/>
    </location>
</feature>
<keyword evidence="17" id="KW-1185">Reference proteome</keyword>
<dbReference type="Gene3D" id="2.70.70.10">
    <property type="entry name" value="Glucose Permease (Domain IIA)"/>
    <property type="match status" value="1"/>
</dbReference>
<keyword evidence="8" id="KW-0418">Kinase</keyword>
<keyword evidence="9 12" id="KW-1133">Transmembrane helix</keyword>
<organism evidence="16 17">
    <name type="scientific">Mycoplasma anserisalpingitidis</name>
    <dbReference type="NCBI Taxonomy" id="519450"/>
    <lineage>
        <taxon>Bacteria</taxon>
        <taxon>Bacillati</taxon>
        <taxon>Mycoplasmatota</taxon>
        <taxon>Mollicutes</taxon>
        <taxon>Mycoplasmataceae</taxon>
        <taxon>Mycoplasma</taxon>
    </lineage>
</organism>
<dbReference type="KEGG" id="mans:FRW55_02550"/>
<evidence type="ECO:0000256" key="6">
    <source>
        <dbReference type="ARBA" id="ARBA00022683"/>
    </source>
</evidence>
<dbReference type="Pfam" id="PF00367">
    <property type="entry name" value="PTS_EIIB"/>
    <property type="match status" value="1"/>
</dbReference>
<keyword evidence="4" id="KW-0762">Sugar transport</keyword>
<keyword evidence="6" id="KW-0598">Phosphotransferase system</keyword>
<feature type="domain" description="PTS EIIC type-1" evidence="15">
    <location>
        <begin position="116"/>
        <end position="477"/>
    </location>
</feature>
<feature type="transmembrane region" description="Helical" evidence="12">
    <location>
        <begin position="143"/>
        <end position="163"/>
    </location>
</feature>
<dbReference type="RefSeq" id="WP_146368601.1">
    <property type="nucleotide sequence ID" value="NZ_CP042295.1"/>
</dbReference>
<dbReference type="InterPro" id="IPR013013">
    <property type="entry name" value="PTS_EIIC_1"/>
</dbReference>
<dbReference type="InterPro" id="IPR011055">
    <property type="entry name" value="Dup_hybrid_motif"/>
</dbReference>
<name>A0A5B8J791_9MOLU</name>
<feature type="transmembrane region" description="Helical" evidence="12">
    <location>
        <begin position="98"/>
        <end position="123"/>
    </location>
</feature>
<feature type="transmembrane region" description="Helical" evidence="12">
    <location>
        <begin position="440"/>
        <end position="461"/>
    </location>
</feature>
<evidence type="ECO:0000256" key="8">
    <source>
        <dbReference type="ARBA" id="ARBA00022777"/>
    </source>
</evidence>
<feature type="domain" description="PTS EIIB type-1" evidence="14">
    <location>
        <begin position="4"/>
        <end position="86"/>
    </location>
</feature>
<feature type="transmembrane region" description="Helical" evidence="12">
    <location>
        <begin position="258"/>
        <end position="283"/>
    </location>
</feature>
<dbReference type="PROSITE" id="PS51098">
    <property type="entry name" value="PTS_EIIB_TYPE_1"/>
    <property type="match status" value="1"/>
</dbReference>
<keyword evidence="5" id="KW-0808">Transferase</keyword>
<protein>
    <submittedName>
        <fullName evidence="16">PTS beta-glucoside transporter subunit EIIBCA</fullName>
    </submittedName>
</protein>
<keyword evidence="2" id="KW-0813">Transport</keyword>
<evidence type="ECO:0000256" key="1">
    <source>
        <dbReference type="ARBA" id="ARBA00004651"/>
    </source>
</evidence>
<dbReference type="GO" id="GO:0009401">
    <property type="term" value="P:phosphoenolpyruvate-dependent sugar phosphotransferase system"/>
    <property type="evidence" value="ECO:0007669"/>
    <property type="project" value="UniProtKB-KW"/>
</dbReference>
<evidence type="ECO:0000256" key="10">
    <source>
        <dbReference type="ARBA" id="ARBA00023136"/>
    </source>
</evidence>
<dbReference type="Pfam" id="PF02378">
    <property type="entry name" value="PTS_EIIC"/>
    <property type="match status" value="1"/>
</dbReference>
<feature type="active site" description="Phosphocysteine intermediate; for EIIB activity" evidence="11">
    <location>
        <position position="26"/>
    </location>
</feature>